<proteinExistence type="inferred from homology"/>
<dbReference type="Pfam" id="PF02254">
    <property type="entry name" value="TrkA_N"/>
    <property type="match status" value="1"/>
</dbReference>
<dbReference type="Proteomes" id="UP000198305">
    <property type="component" value="Unassembled WGS sequence"/>
</dbReference>
<dbReference type="GO" id="GO:0012505">
    <property type="term" value="C:endomembrane system"/>
    <property type="evidence" value="ECO:0007669"/>
    <property type="project" value="UniProtKB-SubCell"/>
</dbReference>
<keyword evidence="10 11" id="KW-0472">Membrane</keyword>
<keyword evidence="3" id="KW-0813">Transport</keyword>
<dbReference type="InterPro" id="IPR004771">
    <property type="entry name" value="K/H_exchanger"/>
</dbReference>
<dbReference type="GO" id="GO:0015297">
    <property type="term" value="F:antiporter activity"/>
    <property type="evidence" value="ECO:0007669"/>
    <property type="project" value="UniProtKB-KW"/>
</dbReference>
<gene>
    <name evidence="13" type="ORF">SAMN05192560_0210</name>
</gene>
<keyword evidence="8 11" id="KW-1133">Transmembrane helix</keyword>
<dbReference type="InterPro" id="IPR038770">
    <property type="entry name" value="Na+/solute_symporter_sf"/>
</dbReference>
<protein>
    <submittedName>
        <fullName evidence="13">Kef-type potassium/proton antiporter, CPA2 family</fullName>
    </submittedName>
</protein>
<evidence type="ECO:0000256" key="10">
    <source>
        <dbReference type="ARBA" id="ARBA00023136"/>
    </source>
</evidence>
<dbReference type="Gene3D" id="1.20.1530.20">
    <property type="match status" value="1"/>
</dbReference>
<dbReference type="EMBL" id="FZOA01000001">
    <property type="protein sequence ID" value="SNR62474.1"/>
    <property type="molecule type" value="Genomic_DNA"/>
</dbReference>
<feature type="transmembrane region" description="Helical" evidence="11">
    <location>
        <begin position="364"/>
        <end position="386"/>
    </location>
</feature>
<feature type="transmembrane region" description="Helical" evidence="11">
    <location>
        <begin position="6"/>
        <end position="28"/>
    </location>
</feature>
<evidence type="ECO:0000256" key="4">
    <source>
        <dbReference type="ARBA" id="ARBA00022449"/>
    </source>
</evidence>
<dbReference type="FunFam" id="3.40.50.720:FF:000036">
    <property type="entry name" value="Glutathione-regulated potassium-efflux system protein KefB"/>
    <property type="match status" value="1"/>
</dbReference>
<dbReference type="NCBIfam" id="TIGR00932">
    <property type="entry name" value="2a37"/>
    <property type="match status" value="1"/>
</dbReference>
<keyword evidence="9" id="KW-0406">Ion transport</keyword>
<comment type="subcellular location">
    <subcellularLocation>
        <location evidence="1">Endomembrane system</location>
        <topology evidence="1">Multi-pass membrane protein</topology>
    </subcellularLocation>
</comment>
<dbReference type="PANTHER" id="PTHR46157">
    <property type="entry name" value="K(+) EFFLUX ANTIPORTER 3, CHLOROPLASTIC"/>
    <property type="match status" value="1"/>
</dbReference>
<feature type="transmembrane region" description="Helical" evidence="11">
    <location>
        <begin position="187"/>
        <end position="208"/>
    </location>
</feature>
<accession>A0A238XVU5</accession>
<keyword evidence="6 11" id="KW-0812">Transmembrane</keyword>
<sequence>MAEAHIPSLLLESVIYLGAAVLAVPIFRRIGLGSVLGYLFAGVVIGPWGLGLVADTDTVLHFSEFGVVMMLFLIGLEIDPDKLMELRLPIFGMGGLQVLLTAGLVYGVGTAFNLDWRLSLVVGMGVAMSSTAIAMQVLAEQGALNRPSGRSAFSVLLFQDLAVIPIMILLLVIAPGAHVSNGVHMDWLAILKAVALVILLILGGKYLLRPVLRYIANTGLREIFIAFALFLIIGVSILMTLVGLSMALGAFISGVLLADSEYRQELELDIEPFKGLLLGLFFISVGMSVNLGMVLQHPVLIVGLALAFVSFKLVLLFGLAKVFRLNNAGGLMFAVTLSQVGEFAFVIFSAAVDTKVISYEHSAVLNSVVAISMVTTPLLLLVYQFAYRRRLQQRRQNRKFDEFDEERPIIIAGFGRVGQIVTRLLTGVGVEPTVIEHDPNQIELMRSFGYRAYYGDITRPDVLRAAGIANARLLILAIDNAEDAIETARYVRQHYPDVKILARVRNRTYVFDYMDLGIDCVRETFLGAVHLGEKALREMGYTPFHAYSTAWKFRRHDEGMMRDLHPIHTDMQKVVSYNVRTRQDLQHTLSRDMEEIVAGLNNNIWGGRSEDSLSESEDGSPQSP</sequence>
<dbReference type="Pfam" id="PF00999">
    <property type="entry name" value="Na_H_Exchanger"/>
    <property type="match status" value="1"/>
</dbReference>
<evidence type="ECO:0000256" key="6">
    <source>
        <dbReference type="ARBA" id="ARBA00022692"/>
    </source>
</evidence>
<dbReference type="AlphaFoldDB" id="A0A238XVU5"/>
<dbReference type="OrthoDB" id="9781411at2"/>
<reference evidence="14" key="1">
    <citation type="submission" date="2017-06" db="EMBL/GenBank/DDBJ databases">
        <authorList>
            <person name="Varghese N."/>
            <person name="Submissions S."/>
        </authorList>
    </citation>
    <scope>NUCLEOTIDE SEQUENCE [LARGE SCALE GENOMIC DNA]</scope>
    <source>
        <strain evidence="14">Ca-68</strain>
    </source>
</reference>
<evidence type="ECO:0000256" key="7">
    <source>
        <dbReference type="ARBA" id="ARBA00022958"/>
    </source>
</evidence>
<feature type="transmembrane region" description="Helical" evidence="11">
    <location>
        <begin position="220"/>
        <end position="238"/>
    </location>
</feature>
<evidence type="ECO:0000256" key="9">
    <source>
        <dbReference type="ARBA" id="ARBA00023065"/>
    </source>
</evidence>
<dbReference type="PANTHER" id="PTHR46157:SF4">
    <property type="entry name" value="K(+) EFFLUX ANTIPORTER 3, CHLOROPLASTIC"/>
    <property type="match status" value="1"/>
</dbReference>
<evidence type="ECO:0000256" key="8">
    <source>
        <dbReference type="ARBA" id="ARBA00022989"/>
    </source>
</evidence>
<feature type="transmembrane region" description="Helical" evidence="11">
    <location>
        <begin position="118"/>
        <end position="139"/>
    </location>
</feature>
<dbReference type="InterPro" id="IPR036291">
    <property type="entry name" value="NAD(P)-bd_dom_sf"/>
</dbReference>
<evidence type="ECO:0000259" key="12">
    <source>
        <dbReference type="PROSITE" id="PS51201"/>
    </source>
</evidence>
<dbReference type="Gene3D" id="3.40.50.720">
    <property type="entry name" value="NAD(P)-binding Rossmann-like Domain"/>
    <property type="match status" value="1"/>
</dbReference>
<feature type="transmembrane region" description="Helical" evidence="11">
    <location>
        <begin position="35"/>
        <end position="53"/>
    </location>
</feature>
<feature type="domain" description="RCK N-terminal" evidence="12">
    <location>
        <begin position="406"/>
        <end position="523"/>
    </location>
</feature>
<feature type="transmembrane region" description="Helical" evidence="11">
    <location>
        <begin position="151"/>
        <end position="175"/>
    </location>
</feature>
<keyword evidence="7" id="KW-0630">Potassium</keyword>
<dbReference type="InterPro" id="IPR006153">
    <property type="entry name" value="Cation/H_exchanger_TM"/>
</dbReference>
<evidence type="ECO:0000313" key="13">
    <source>
        <dbReference type="EMBL" id="SNR62474.1"/>
    </source>
</evidence>
<dbReference type="SUPFAM" id="SSF51735">
    <property type="entry name" value="NAD(P)-binding Rossmann-fold domains"/>
    <property type="match status" value="1"/>
</dbReference>
<feature type="transmembrane region" description="Helical" evidence="11">
    <location>
        <begin position="274"/>
        <end position="293"/>
    </location>
</feature>
<name>A0A238XVU5_9PROT</name>
<feature type="transmembrane region" description="Helical" evidence="11">
    <location>
        <begin position="59"/>
        <end position="78"/>
    </location>
</feature>
<organism evidence="13 14">
    <name type="scientific">Methylobacillus rhizosphaerae</name>
    <dbReference type="NCBI Taxonomy" id="551994"/>
    <lineage>
        <taxon>Bacteria</taxon>
        <taxon>Pseudomonadati</taxon>
        <taxon>Pseudomonadota</taxon>
        <taxon>Betaproteobacteria</taxon>
        <taxon>Nitrosomonadales</taxon>
        <taxon>Methylophilaceae</taxon>
        <taxon>Methylobacillus</taxon>
    </lineage>
</organism>
<dbReference type="GO" id="GO:0008324">
    <property type="term" value="F:monoatomic cation transmembrane transporter activity"/>
    <property type="evidence" value="ECO:0007669"/>
    <property type="project" value="InterPro"/>
</dbReference>
<evidence type="ECO:0000256" key="1">
    <source>
        <dbReference type="ARBA" id="ARBA00004127"/>
    </source>
</evidence>
<dbReference type="InterPro" id="IPR003148">
    <property type="entry name" value="RCK_N"/>
</dbReference>
<evidence type="ECO:0000256" key="11">
    <source>
        <dbReference type="SAM" id="Phobius"/>
    </source>
</evidence>
<feature type="transmembrane region" description="Helical" evidence="11">
    <location>
        <begin position="90"/>
        <end position="112"/>
    </location>
</feature>
<keyword evidence="4" id="KW-0050">Antiport</keyword>
<dbReference type="GO" id="GO:0006813">
    <property type="term" value="P:potassium ion transport"/>
    <property type="evidence" value="ECO:0007669"/>
    <property type="project" value="UniProtKB-KW"/>
</dbReference>
<evidence type="ECO:0000256" key="3">
    <source>
        <dbReference type="ARBA" id="ARBA00022448"/>
    </source>
</evidence>
<keyword evidence="5" id="KW-0633">Potassium transport</keyword>
<comment type="similarity">
    <text evidence="2">Belongs to the monovalent cation:proton antiporter 2 (CPA2) transporter (TC 2.A.37) family.</text>
</comment>
<dbReference type="GO" id="GO:0005886">
    <property type="term" value="C:plasma membrane"/>
    <property type="evidence" value="ECO:0007669"/>
    <property type="project" value="TreeGrafter"/>
</dbReference>
<evidence type="ECO:0000313" key="14">
    <source>
        <dbReference type="Proteomes" id="UP000198305"/>
    </source>
</evidence>
<feature type="transmembrane region" description="Helical" evidence="11">
    <location>
        <begin position="299"/>
        <end position="319"/>
    </location>
</feature>
<dbReference type="PROSITE" id="PS51201">
    <property type="entry name" value="RCK_N"/>
    <property type="match status" value="1"/>
</dbReference>
<keyword evidence="14" id="KW-1185">Reference proteome</keyword>
<dbReference type="GO" id="GO:1902600">
    <property type="term" value="P:proton transmembrane transport"/>
    <property type="evidence" value="ECO:0007669"/>
    <property type="project" value="InterPro"/>
</dbReference>
<evidence type="ECO:0000256" key="2">
    <source>
        <dbReference type="ARBA" id="ARBA00005551"/>
    </source>
</evidence>
<dbReference type="RefSeq" id="WP_089374367.1">
    <property type="nucleotide sequence ID" value="NZ_FZOA01000001.1"/>
</dbReference>
<evidence type="ECO:0000256" key="5">
    <source>
        <dbReference type="ARBA" id="ARBA00022538"/>
    </source>
</evidence>
<feature type="transmembrane region" description="Helical" evidence="11">
    <location>
        <begin position="331"/>
        <end position="352"/>
    </location>
</feature>